<dbReference type="PANTHER" id="PTHR33789">
    <property type="entry name" value="LACHRYMATORY-FACTOR SYNTHASE"/>
    <property type="match status" value="1"/>
</dbReference>
<dbReference type="OrthoDB" id="1929286at2759"/>
<dbReference type="FunFam" id="3.30.530.20:FF:000064">
    <property type="entry name" value="Lachrymatory-factor synthase"/>
    <property type="match status" value="1"/>
</dbReference>
<proteinExistence type="predicted"/>
<comment type="caution">
    <text evidence="3">The sequence shown here is derived from an EMBL/GenBank/DDBJ whole genome shotgun (WGS) entry which is preliminary data.</text>
</comment>
<dbReference type="EMBL" id="CABITT030000007">
    <property type="protein sequence ID" value="VVB10615.1"/>
    <property type="molecule type" value="Genomic_DNA"/>
</dbReference>
<reference evidence="3" key="1">
    <citation type="submission" date="2019-07" db="EMBL/GenBank/DDBJ databases">
        <authorList>
            <person name="Dittberner H."/>
        </authorList>
    </citation>
    <scope>NUCLEOTIDE SEQUENCE [LARGE SCALE GENOMIC DNA]</scope>
</reference>
<evidence type="ECO:0000313" key="3">
    <source>
        <dbReference type="EMBL" id="VVB10615.1"/>
    </source>
</evidence>
<evidence type="ECO:0000256" key="1">
    <source>
        <dbReference type="ARBA" id="ARBA00004236"/>
    </source>
</evidence>
<dbReference type="AlphaFoldDB" id="A0A565CAJ7"/>
<dbReference type="SUPFAM" id="SSF55961">
    <property type="entry name" value="Bet v1-like"/>
    <property type="match status" value="1"/>
</dbReference>
<keyword evidence="4" id="KW-1185">Reference proteome</keyword>
<organism evidence="3 4">
    <name type="scientific">Arabis nemorensis</name>
    <dbReference type="NCBI Taxonomy" id="586526"/>
    <lineage>
        <taxon>Eukaryota</taxon>
        <taxon>Viridiplantae</taxon>
        <taxon>Streptophyta</taxon>
        <taxon>Embryophyta</taxon>
        <taxon>Tracheophyta</taxon>
        <taxon>Spermatophyta</taxon>
        <taxon>Magnoliopsida</taxon>
        <taxon>eudicotyledons</taxon>
        <taxon>Gunneridae</taxon>
        <taxon>Pentapetalae</taxon>
        <taxon>rosids</taxon>
        <taxon>malvids</taxon>
        <taxon>Brassicales</taxon>
        <taxon>Brassicaceae</taxon>
        <taxon>Arabideae</taxon>
        <taxon>Arabis</taxon>
    </lineage>
</organism>
<dbReference type="Proteomes" id="UP000489600">
    <property type="component" value="Unassembled WGS sequence"/>
</dbReference>
<evidence type="ECO:0000313" key="4">
    <source>
        <dbReference type="Proteomes" id="UP000489600"/>
    </source>
</evidence>
<dbReference type="GO" id="GO:0004864">
    <property type="term" value="F:protein phosphatase inhibitor activity"/>
    <property type="evidence" value="ECO:0007669"/>
    <property type="project" value="UniProtKB-ARBA"/>
</dbReference>
<protein>
    <recommendedName>
        <fullName evidence="5">Bet v I/Major latex protein domain-containing protein</fullName>
    </recommendedName>
</protein>
<dbReference type="CDD" id="cd07821">
    <property type="entry name" value="PYR_PYL_RCAR_like"/>
    <property type="match status" value="1"/>
</dbReference>
<accession>A0A565CAJ7</accession>
<name>A0A565CAJ7_9BRAS</name>
<evidence type="ECO:0000256" key="2">
    <source>
        <dbReference type="ARBA" id="ARBA00022475"/>
    </source>
</evidence>
<dbReference type="PANTHER" id="PTHR33789:SF11">
    <property type="entry name" value="OS05G0202300 PROTEIN"/>
    <property type="match status" value="1"/>
</dbReference>
<keyword evidence="2" id="KW-0472">Membrane</keyword>
<dbReference type="Gene3D" id="3.30.530.20">
    <property type="match status" value="1"/>
</dbReference>
<gene>
    <name evidence="3" type="ORF">ANE_LOCUS21059</name>
</gene>
<dbReference type="Pfam" id="PF10604">
    <property type="entry name" value="Polyketide_cyc2"/>
    <property type="match status" value="1"/>
</dbReference>
<evidence type="ECO:0008006" key="5">
    <source>
        <dbReference type="Google" id="ProtNLM"/>
    </source>
</evidence>
<dbReference type="InterPro" id="IPR019587">
    <property type="entry name" value="Polyketide_cyclase/dehydratase"/>
</dbReference>
<sequence length="157" mass="18029">MGSETVSFKWEGKHAAQVNGVTAEQVWSVVSDFCNIHEWFPTIDTCHRVQGTDGQPGLIRYCATTKTNEAETLWAKERLVMIDPIGRCLSYEVIENNVGFRTYVATVRVMQVDDDDQVCRIEWSFVSDPVDGWKKEDLESYVDFCLKHMVNKMELNL</sequence>
<dbReference type="GO" id="GO:0005886">
    <property type="term" value="C:plasma membrane"/>
    <property type="evidence" value="ECO:0007669"/>
    <property type="project" value="UniProtKB-SubCell"/>
</dbReference>
<keyword evidence="2" id="KW-1003">Cell membrane</keyword>
<comment type="subcellular location">
    <subcellularLocation>
        <location evidence="1">Cell membrane</location>
    </subcellularLocation>
</comment>
<dbReference type="InterPro" id="IPR053249">
    <property type="entry name" value="LFS"/>
</dbReference>
<dbReference type="InterPro" id="IPR023393">
    <property type="entry name" value="START-like_dom_sf"/>
</dbReference>